<keyword evidence="6" id="KW-0472">Membrane</keyword>
<dbReference type="EMBL" id="KQ126588">
    <property type="protein sequence ID" value="KMS64630.1"/>
    <property type="molecule type" value="Genomic_DNA"/>
</dbReference>
<evidence type="ECO:0000256" key="3">
    <source>
        <dbReference type="ARBA" id="ARBA00008194"/>
    </source>
</evidence>
<organism evidence="8 9">
    <name type="scientific">Beta vulgaris subsp. vulgaris</name>
    <name type="common">Beet</name>
    <dbReference type="NCBI Taxonomy" id="3555"/>
    <lineage>
        <taxon>Eukaryota</taxon>
        <taxon>Viridiplantae</taxon>
        <taxon>Streptophyta</taxon>
        <taxon>Embryophyta</taxon>
        <taxon>Tracheophyta</taxon>
        <taxon>Spermatophyta</taxon>
        <taxon>Magnoliopsida</taxon>
        <taxon>eudicotyledons</taxon>
        <taxon>Gunneridae</taxon>
        <taxon>Pentapetalae</taxon>
        <taxon>Caryophyllales</taxon>
        <taxon>Chenopodiaceae</taxon>
        <taxon>Betoideae</taxon>
        <taxon>Beta</taxon>
    </lineage>
</organism>
<dbReference type="GO" id="GO:0044375">
    <property type="term" value="P:regulation of peroxisome size"/>
    <property type="evidence" value="ECO:0007669"/>
    <property type="project" value="UniProtKB-ARBA"/>
</dbReference>
<dbReference type="Gramene" id="KMS64630">
    <property type="protein sequence ID" value="KMS64630"/>
    <property type="gene ID" value="BVRB_018300"/>
</dbReference>
<evidence type="ECO:0000256" key="1">
    <source>
        <dbReference type="ARBA" id="ARBA00002503"/>
    </source>
</evidence>
<dbReference type="GO" id="GO:0042802">
    <property type="term" value="F:identical protein binding"/>
    <property type="evidence" value="ECO:0007669"/>
    <property type="project" value="UniProtKB-ARBA"/>
</dbReference>
<proteinExistence type="inferred from homology"/>
<evidence type="ECO:0000313" key="8">
    <source>
        <dbReference type="EMBL" id="KMS64630.1"/>
    </source>
</evidence>
<evidence type="ECO:0000256" key="4">
    <source>
        <dbReference type="ARBA" id="ARBA00011340"/>
    </source>
</evidence>
<dbReference type="PANTHER" id="PTHR12652">
    <property type="entry name" value="PEROXISOMAL BIOGENESIS FACTOR 11"/>
    <property type="match status" value="1"/>
</dbReference>
<dbReference type="InterPro" id="IPR008733">
    <property type="entry name" value="PEX11"/>
</dbReference>
<comment type="subcellular location">
    <subcellularLocation>
        <location evidence="2">Peroxisome membrane</location>
        <topology evidence="2">Multi-pass membrane protein</topology>
    </subcellularLocation>
</comment>
<protein>
    <submittedName>
        <fullName evidence="8">Uncharacterized protein</fullName>
    </submittedName>
</protein>
<evidence type="ECO:0000313" key="9">
    <source>
        <dbReference type="Proteomes" id="UP000035740"/>
    </source>
</evidence>
<accession>A0A0J8BFN4</accession>
<comment type="subunit">
    <text evidence="4">Homooligomer. Interacts with ARC5 and FIS1B on peroxisomes.</text>
</comment>
<sequence length="154" mass="17791">MSYSKACTISQLDAFANLTKTYAGRDKCTKAIQYGSRVLMYLLLKDDPKNQLGNRFKGLFAMTRDARKIWRFPNVVTEYKTILTVLDNTKDGTLIQALQILSRAAFAYYWINDSLVFLCKSKFMTRDPANLNLHAQRGWFFGIFFGLLMQFVQL</sequence>
<comment type="function">
    <text evidence="1">Involved in peroxisomal proliferation. Promotes peroxisomal duplication, aggregation or elongation without fission.</text>
</comment>
<dbReference type="Pfam" id="PF05648">
    <property type="entry name" value="PEX11"/>
    <property type="match status" value="1"/>
</dbReference>
<evidence type="ECO:0000256" key="7">
    <source>
        <dbReference type="ARBA" id="ARBA00023140"/>
    </source>
</evidence>
<gene>
    <name evidence="8" type="ORF">BVRB_018300</name>
</gene>
<keyword evidence="7" id="KW-0576">Peroxisome</keyword>
<feature type="non-terminal residue" evidence="8">
    <location>
        <position position="154"/>
    </location>
</feature>
<reference evidence="8 9" key="1">
    <citation type="journal article" date="2014" name="Nature">
        <title>The genome of the recently domesticated crop plant sugar beet (Beta vulgaris).</title>
        <authorList>
            <person name="Dohm J.C."/>
            <person name="Minoche A.E."/>
            <person name="Holtgrawe D."/>
            <person name="Capella-Gutierrez S."/>
            <person name="Zakrzewski F."/>
            <person name="Tafer H."/>
            <person name="Rupp O."/>
            <person name="Sorensen T.R."/>
            <person name="Stracke R."/>
            <person name="Reinhardt R."/>
            <person name="Goesmann A."/>
            <person name="Kraft T."/>
            <person name="Schulz B."/>
            <person name="Stadler P.F."/>
            <person name="Schmidt T."/>
            <person name="Gabaldon T."/>
            <person name="Lehrach H."/>
            <person name="Weisshaar B."/>
            <person name="Himmelbauer H."/>
        </authorList>
    </citation>
    <scope>NUCLEOTIDE SEQUENCE [LARGE SCALE GENOMIC DNA]</scope>
    <source>
        <tissue evidence="8">Taproot</tissue>
    </source>
</reference>
<dbReference type="Proteomes" id="UP000035740">
    <property type="component" value="Unassembled WGS sequence"/>
</dbReference>
<evidence type="ECO:0000256" key="6">
    <source>
        <dbReference type="ARBA" id="ARBA00023136"/>
    </source>
</evidence>
<dbReference type="PANTHER" id="PTHR12652:SF50">
    <property type="entry name" value="PEROXIN 11"/>
    <property type="match status" value="1"/>
</dbReference>
<dbReference type="AlphaFoldDB" id="A0A0J8BFN4"/>
<keyword evidence="5" id="KW-0962">Peroxisome biogenesis</keyword>
<evidence type="ECO:0000256" key="2">
    <source>
        <dbReference type="ARBA" id="ARBA00004585"/>
    </source>
</evidence>
<evidence type="ECO:0000256" key="5">
    <source>
        <dbReference type="ARBA" id="ARBA00022593"/>
    </source>
</evidence>
<keyword evidence="9" id="KW-1185">Reference proteome</keyword>
<comment type="similarity">
    <text evidence="3">Belongs to the peroxin-11 family.</text>
</comment>
<dbReference type="GO" id="GO:0016559">
    <property type="term" value="P:peroxisome fission"/>
    <property type="evidence" value="ECO:0007669"/>
    <property type="project" value="InterPro"/>
</dbReference>
<dbReference type="GO" id="GO:0005778">
    <property type="term" value="C:peroxisomal membrane"/>
    <property type="evidence" value="ECO:0007669"/>
    <property type="project" value="UniProtKB-SubCell"/>
</dbReference>
<dbReference type="OrthoDB" id="411017at2759"/>
<name>A0A0J8BFN4_BETVV</name>